<evidence type="ECO:0000256" key="1">
    <source>
        <dbReference type="ARBA" id="ARBA00003134"/>
    </source>
</evidence>
<dbReference type="NCBIfam" id="TIGR00029">
    <property type="entry name" value="S20"/>
    <property type="match status" value="1"/>
</dbReference>
<evidence type="ECO:0000256" key="4">
    <source>
        <dbReference type="ARBA" id="ARBA00022884"/>
    </source>
</evidence>
<dbReference type="Pfam" id="PF01649">
    <property type="entry name" value="Ribosomal_S20p"/>
    <property type="match status" value="1"/>
</dbReference>
<comment type="function">
    <text evidence="1">Binds directly to 16S ribosomal RNA.</text>
</comment>
<dbReference type="FunFam" id="1.20.58.110:FF:000001">
    <property type="entry name" value="30S ribosomal protein S20"/>
    <property type="match status" value="1"/>
</dbReference>
<dbReference type="SUPFAM" id="SSF46992">
    <property type="entry name" value="Ribosomal protein S20"/>
    <property type="match status" value="1"/>
</dbReference>
<dbReference type="EMBL" id="UOGD01000108">
    <property type="protein sequence ID" value="VAX18595.1"/>
    <property type="molecule type" value="Genomic_DNA"/>
</dbReference>
<feature type="region of interest" description="Disordered" evidence="7">
    <location>
        <begin position="65"/>
        <end position="86"/>
    </location>
</feature>
<comment type="similarity">
    <text evidence="2">Belongs to the bacterial ribosomal protein bS20 family.</text>
</comment>
<dbReference type="PANTHER" id="PTHR33398">
    <property type="entry name" value="30S RIBOSOMAL PROTEIN S20"/>
    <property type="match status" value="1"/>
</dbReference>
<accession>A0A3B1CIJ9</accession>
<evidence type="ECO:0000256" key="5">
    <source>
        <dbReference type="ARBA" id="ARBA00022980"/>
    </source>
</evidence>
<dbReference type="GO" id="GO:0003735">
    <property type="term" value="F:structural constituent of ribosome"/>
    <property type="evidence" value="ECO:0007669"/>
    <property type="project" value="InterPro"/>
</dbReference>
<keyword evidence="6" id="KW-0687">Ribonucleoprotein</keyword>
<dbReference type="GO" id="GO:0070181">
    <property type="term" value="F:small ribosomal subunit rRNA binding"/>
    <property type="evidence" value="ECO:0007669"/>
    <property type="project" value="TreeGrafter"/>
</dbReference>
<organism evidence="8">
    <name type="scientific">hydrothermal vent metagenome</name>
    <dbReference type="NCBI Taxonomy" id="652676"/>
    <lineage>
        <taxon>unclassified sequences</taxon>
        <taxon>metagenomes</taxon>
        <taxon>ecological metagenomes</taxon>
    </lineage>
</organism>
<keyword evidence="3" id="KW-0699">rRNA-binding</keyword>
<evidence type="ECO:0000256" key="2">
    <source>
        <dbReference type="ARBA" id="ARBA00007634"/>
    </source>
</evidence>
<evidence type="ECO:0000256" key="7">
    <source>
        <dbReference type="SAM" id="MobiDB-lite"/>
    </source>
</evidence>
<dbReference type="InterPro" id="IPR036510">
    <property type="entry name" value="Ribosomal_bS20_sf"/>
</dbReference>
<evidence type="ECO:0000313" key="8">
    <source>
        <dbReference type="EMBL" id="VAX18595.1"/>
    </source>
</evidence>
<keyword evidence="4" id="KW-0694">RNA-binding</keyword>
<dbReference type="InterPro" id="IPR002583">
    <property type="entry name" value="Ribosomal_bS20"/>
</dbReference>
<name>A0A3B1CIJ9_9ZZZZ</name>
<evidence type="ECO:0000256" key="6">
    <source>
        <dbReference type="ARBA" id="ARBA00023274"/>
    </source>
</evidence>
<dbReference type="HAMAP" id="MF_00500">
    <property type="entry name" value="Ribosomal_bS20"/>
    <property type="match status" value="1"/>
</dbReference>
<dbReference type="GO" id="GO:0006412">
    <property type="term" value="P:translation"/>
    <property type="evidence" value="ECO:0007669"/>
    <property type="project" value="InterPro"/>
</dbReference>
<dbReference type="AlphaFoldDB" id="A0A3B1CIJ9"/>
<reference evidence="8" key="1">
    <citation type="submission" date="2018-06" db="EMBL/GenBank/DDBJ databases">
        <authorList>
            <person name="Zhirakovskaya E."/>
        </authorList>
    </citation>
    <scope>NUCLEOTIDE SEQUENCE</scope>
</reference>
<feature type="region of interest" description="Disordered" evidence="7">
    <location>
        <begin position="1"/>
        <end position="20"/>
    </location>
</feature>
<dbReference type="GO" id="GO:0015935">
    <property type="term" value="C:small ribosomal subunit"/>
    <property type="evidence" value="ECO:0007669"/>
    <property type="project" value="TreeGrafter"/>
</dbReference>
<proteinExistence type="inferred from homology"/>
<keyword evidence="5 8" id="KW-0689">Ribosomal protein</keyword>
<protein>
    <submittedName>
        <fullName evidence="8">SSU ribosomal protein S20p</fullName>
    </submittedName>
</protein>
<gene>
    <name evidence="8" type="ORF">MNBD_IGNAVI01-2840</name>
</gene>
<evidence type="ECO:0000256" key="3">
    <source>
        <dbReference type="ARBA" id="ARBA00022730"/>
    </source>
</evidence>
<dbReference type="PANTHER" id="PTHR33398:SF1">
    <property type="entry name" value="SMALL RIBOSOMAL SUBUNIT PROTEIN BS20C"/>
    <property type="match status" value="1"/>
</dbReference>
<sequence length="86" mass="9713">MAHHKSAKKRIRQNAKRRVRNQATLSKIKTLMKKVHASTDKTEAEGTLREAVSFIDKAVSKGRLHKNTAARRKSSITRHVNKLGAE</sequence>
<dbReference type="Gene3D" id="1.20.58.110">
    <property type="entry name" value="Ribosomal protein S20"/>
    <property type="match status" value="1"/>
</dbReference>